<dbReference type="RefSeq" id="WP_377943073.1">
    <property type="nucleotide sequence ID" value="NZ_JBHUCX010000027.1"/>
</dbReference>
<dbReference type="EMBL" id="JBHUCX010000027">
    <property type="protein sequence ID" value="MFD1675201.1"/>
    <property type="molecule type" value="Genomic_DNA"/>
</dbReference>
<evidence type="ECO:0000313" key="2">
    <source>
        <dbReference type="Proteomes" id="UP001597079"/>
    </source>
</evidence>
<gene>
    <name evidence="1" type="ORF">ACFSB2_10900</name>
</gene>
<comment type="caution">
    <text evidence="1">The sequence shown here is derived from an EMBL/GenBank/DDBJ whole genome shotgun (WGS) entry which is preliminary data.</text>
</comment>
<accession>A0ABW4JHM3</accession>
<sequence>MIEHVVENNEMFVIELNIVDPDPAKALLCKFYQLHQVIGFLLIWLCQDSSMNQVVLG</sequence>
<protein>
    <submittedName>
        <fullName evidence="1">Uncharacterized protein</fullName>
    </submittedName>
</protein>
<keyword evidence="2" id="KW-1185">Reference proteome</keyword>
<name>A0ABW4JHM3_9BACL</name>
<proteinExistence type="predicted"/>
<organism evidence="1 2">
    <name type="scientific">Alicyclobacillus fodiniaquatilis</name>
    <dbReference type="NCBI Taxonomy" id="1661150"/>
    <lineage>
        <taxon>Bacteria</taxon>
        <taxon>Bacillati</taxon>
        <taxon>Bacillota</taxon>
        <taxon>Bacilli</taxon>
        <taxon>Bacillales</taxon>
        <taxon>Alicyclobacillaceae</taxon>
        <taxon>Alicyclobacillus</taxon>
    </lineage>
</organism>
<dbReference type="Proteomes" id="UP001597079">
    <property type="component" value="Unassembled WGS sequence"/>
</dbReference>
<evidence type="ECO:0000313" key="1">
    <source>
        <dbReference type="EMBL" id="MFD1675201.1"/>
    </source>
</evidence>
<reference evidence="2" key="1">
    <citation type="journal article" date="2019" name="Int. J. Syst. Evol. Microbiol.">
        <title>The Global Catalogue of Microorganisms (GCM) 10K type strain sequencing project: providing services to taxonomists for standard genome sequencing and annotation.</title>
        <authorList>
            <consortium name="The Broad Institute Genomics Platform"/>
            <consortium name="The Broad Institute Genome Sequencing Center for Infectious Disease"/>
            <person name="Wu L."/>
            <person name="Ma J."/>
        </authorList>
    </citation>
    <scope>NUCLEOTIDE SEQUENCE [LARGE SCALE GENOMIC DNA]</scope>
    <source>
        <strain evidence="2">CGMCC 1.12286</strain>
    </source>
</reference>